<evidence type="ECO:0000313" key="2">
    <source>
        <dbReference type="EMBL" id="MBB1262057.1"/>
    </source>
</evidence>
<evidence type="ECO:0000256" key="1">
    <source>
        <dbReference type="SAM" id="MobiDB-lite"/>
    </source>
</evidence>
<dbReference type="Gene3D" id="3.30.530.20">
    <property type="match status" value="1"/>
</dbReference>
<dbReference type="AlphaFoldDB" id="A0A5P0YV40"/>
<dbReference type="RefSeq" id="WP_143649880.1">
    <property type="nucleotide sequence ID" value="NZ_JABJXA010000249.1"/>
</dbReference>
<protein>
    <submittedName>
        <fullName evidence="3">Carbon monoxide dehydrogenase subunit G</fullName>
    </submittedName>
</protein>
<reference evidence="3 4" key="1">
    <citation type="submission" date="2019-10" db="EMBL/GenBank/DDBJ databases">
        <title>Streptomyces sp. nov., a novel actinobacterium isolated from alkaline environment.</title>
        <authorList>
            <person name="Golinska P."/>
        </authorList>
    </citation>
    <scope>NUCLEOTIDE SEQUENCE [LARGE SCALE GENOMIC DNA]</scope>
    <source>
        <strain evidence="3 4">OF1</strain>
    </source>
</reference>
<dbReference type="Proteomes" id="UP000517765">
    <property type="component" value="Unassembled WGS sequence"/>
</dbReference>
<name>A0A5P0YV40_9ACTN</name>
<gene>
    <name evidence="3" type="ORF">FNX44_020255</name>
    <name evidence="2" type="ORF">H3147_25095</name>
</gene>
<comment type="caution">
    <text evidence="3">The sequence shown here is derived from an EMBL/GenBank/DDBJ whole genome shotgun (WGS) entry which is preliminary data.</text>
</comment>
<evidence type="ECO:0000313" key="5">
    <source>
        <dbReference type="Proteomes" id="UP000517765"/>
    </source>
</evidence>
<reference evidence="5" key="2">
    <citation type="submission" date="2020-05" db="EMBL/GenBank/DDBJ databases">
        <title>Classification of alakaliphilic streptomycetes isolated from an alkaline soil next to Lonar Crater, India and a proposal for the recognition of Streptomyces alkaliterrae sp. nov.</title>
        <authorList>
            <person name="Golinska P."/>
        </authorList>
    </citation>
    <scope>NUCLEOTIDE SEQUENCE [LARGE SCALE GENOMIC DNA]</scope>
    <source>
        <strain evidence="5">OF8</strain>
    </source>
</reference>
<feature type="compositionally biased region" description="Acidic residues" evidence="1">
    <location>
        <begin position="228"/>
        <end position="239"/>
    </location>
</feature>
<feature type="compositionally biased region" description="Low complexity" evidence="1">
    <location>
        <begin position="185"/>
        <end position="194"/>
    </location>
</feature>
<organism evidence="3 4">
    <name type="scientific">Streptomyces alkaliterrae</name>
    <dbReference type="NCBI Taxonomy" id="2213162"/>
    <lineage>
        <taxon>Bacteria</taxon>
        <taxon>Bacillati</taxon>
        <taxon>Actinomycetota</taxon>
        <taxon>Actinomycetes</taxon>
        <taxon>Kitasatosporales</taxon>
        <taxon>Streptomycetaceae</taxon>
        <taxon>Streptomyces</taxon>
    </lineage>
</organism>
<dbReference type="OrthoDB" id="4350688at2"/>
<dbReference type="PANTHER" id="PTHR38588">
    <property type="entry name" value="BLL0334 PROTEIN"/>
    <property type="match status" value="1"/>
</dbReference>
<feature type="region of interest" description="Disordered" evidence="1">
    <location>
        <begin position="157"/>
        <end position="354"/>
    </location>
</feature>
<keyword evidence="4" id="KW-1185">Reference proteome</keyword>
<proteinExistence type="predicted"/>
<dbReference type="Proteomes" id="UP000320857">
    <property type="component" value="Unassembled WGS sequence"/>
</dbReference>
<dbReference type="EMBL" id="VJYK02000248">
    <property type="protein sequence ID" value="MQS04161.1"/>
    <property type="molecule type" value="Genomic_DNA"/>
</dbReference>
<sequence length="381" mass="39157">MEHEVYVPFPVGSVRAALAEPERGMRCVPGLKLDAVNADEADDAVVRGRLRVRVAGSTITYRGMLRLSAEQNGFSILAEGTEARGSGAARMRLTVTPRPSYGPGTAGAAGDGPPGGTVLAFAGGAEGTGRLAEFGTDQLTAAARRLLDRFGAALGESLAADPSDDDNARVIPGIPAPETSRDAGGEQAAAAAEQPKADDASDTDAAREEPHKPSIFDTEIPPPSLDPLADDVDDADALDGDTASRPDADALDDAAALDAAESPDMPVDDLFADTDADDDTDADTDADDDTDADADDDTDTGGLTAFPEPAGPPPAEAAHARRTMIGRSAEEVDHAPPRGRYAPVPPPEPSTTGATLRWAAPAAALAVASAVLLTRALRRRR</sequence>
<feature type="compositionally biased region" description="Basic and acidic residues" evidence="1">
    <location>
        <begin position="195"/>
        <end position="214"/>
    </location>
</feature>
<dbReference type="InterPro" id="IPR010419">
    <property type="entry name" value="CO_DH_gsu"/>
</dbReference>
<evidence type="ECO:0000313" key="4">
    <source>
        <dbReference type="Proteomes" id="UP000320857"/>
    </source>
</evidence>
<evidence type="ECO:0000313" key="3">
    <source>
        <dbReference type="EMBL" id="MQS04161.1"/>
    </source>
</evidence>
<dbReference type="InterPro" id="IPR023393">
    <property type="entry name" value="START-like_dom_sf"/>
</dbReference>
<feature type="compositionally biased region" description="Acidic residues" evidence="1">
    <location>
        <begin position="266"/>
        <end position="299"/>
    </location>
</feature>
<reference evidence="2" key="3">
    <citation type="journal article" name="Syst. Appl. Microbiol.">
        <title>Streptomyces alkaliterrae sp. nov., isolated from an alkaline soil, and emended descriptions of Streptomyces alkaliphilus, Streptomyces calidiresistens and Streptomyces durbertensis.</title>
        <authorList>
            <person name="Swiecimska M."/>
            <person name="Golinska P."/>
            <person name="Nouioui I."/>
            <person name="Wypij M."/>
            <person name="Rai M."/>
            <person name="Sangal V."/>
            <person name="Goodfellow M."/>
        </authorList>
    </citation>
    <scope>NUCLEOTIDE SEQUENCE</scope>
    <source>
        <strain evidence="2">OF8</strain>
    </source>
</reference>
<dbReference type="EMBL" id="JABJXA010000249">
    <property type="protein sequence ID" value="MBB1262057.1"/>
    <property type="molecule type" value="Genomic_DNA"/>
</dbReference>
<dbReference type="SUPFAM" id="SSF55961">
    <property type="entry name" value="Bet v1-like"/>
    <property type="match status" value="1"/>
</dbReference>
<accession>A0A5P0YV40</accession>
<dbReference type="PANTHER" id="PTHR38588:SF1">
    <property type="entry name" value="BLL0334 PROTEIN"/>
    <property type="match status" value="1"/>
</dbReference>